<proteinExistence type="predicted"/>
<evidence type="ECO:0000313" key="2">
    <source>
        <dbReference type="EMBL" id="ABF86834.1"/>
    </source>
</evidence>
<dbReference type="Gene3D" id="3.30.565.10">
    <property type="entry name" value="Histidine kinase-like ATPase, C-terminal domain"/>
    <property type="match status" value="1"/>
</dbReference>
<dbReference type="HOGENOM" id="CLU_037205_0_0_7"/>
<dbReference type="EMBL" id="CP000113">
    <property type="protein sequence ID" value="ABF86834.1"/>
    <property type="molecule type" value="Genomic_DNA"/>
</dbReference>
<dbReference type="KEGG" id="mxa:MXAN_3601"/>
<evidence type="ECO:0000256" key="1">
    <source>
        <dbReference type="SAM" id="MobiDB-lite"/>
    </source>
</evidence>
<protein>
    <submittedName>
        <fullName evidence="2">ATPase</fullName>
    </submittedName>
</protein>
<evidence type="ECO:0000313" key="3">
    <source>
        <dbReference type="Proteomes" id="UP000002402"/>
    </source>
</evidence>
<dbReference type="STRING" id="246197.MXAN_3601"/>
<feature type="region of interest" description="Disordered" evidence="1">
    <location>
        <begin position="1"/>
        <end position="21"/>
    </location>
</feature>
<gene>
    <name evidence="2" type="ordered locus">MXAN_3601</name>
</gene>
<dbReference type="AlphaFoldDB" id="Q1D6D4"/>
<dbReference type="SUPFAM" id="SSF55874">
    <property type="entry name" value="ATPase domain of HSP90 chaperone/DNA topoisomerase II/histidine kinase"/>
    <property type="match status" value="1"/>
</dbReference>
<dbReference type="InterPro" id="IPR036890">
    <property type="entry name" value="HATPase_C_sf"/>
</dbReference>
<dbReference type="Pfam" id="PF13589">
    <property type="entry name" value="HATPase_c_3"/>
    <property type="match status" value="1"/>
</dbReference>
<reference evidence="2 3" key="1">
    <citation type="journal article" date="2006" name="Proc. Natl. Acad. Sci. U.S.A.">
        <title>Evolution of sensory complexity recorded in a myxobacterial genome.</title>
        <authorList>
            <person name="Goldman B.S."/>
            <person name="Nierman W.C."/>
            <person name="Kaiser D."/>
            <person name="Slater S.C."/>
            <person name="Durkin A.S."/>
            <person name="Eisen J.A."/>
            <person name="Ronning C.M."/>
            <person name="Barbazuk W.B."/>
            <person name="Blanchard M."/>
            <person name="Field C."/>
            <person name="Halling C."/>
            <person name="Hinkle G."/>
            <person name="Iartchuk O."/>
            <person name="Kim H.S."/>
            <person name="Mackenzie C."/>
            <person name="Madupu R."/>
            <person name="Miller N."/>
            <person name="Shvartsbeyn A."/>
            <person name="Sullivan S.A."/>
            <person name="Vaudin M."/>
            <person name="Wiegand R."/>
            <person name="Kaplan H.B."/>
        </authorList>
    </citation>
    <scope>NUCLEOTIDE SEQUENCE [LARGE SCALE GENOMIC DNA]</scope>
    <source>
        <strain evidence="3">DK1622</strain>
    </source>
</reference>
<organism evidence="2 3">
    <name type="scientific">Myxococcus xanthus (strain DK1622)</name>
    <dbReference type="NCBI Taxonomy" id="246197"/>
    <lineage>
        <taxon>Bacteria</taxon>
        <taxon>Pseudomonadati</taxon>
        <taxon>Myxococcota</taxon>
        <taxon>Myxococcia</taxon>
        <taxon>Myxococcales</taxon>
        <taxon>Cystobacterineae</taxon>
        <taxon>Myxococcaceae</taxon>
        <taxon>Myxococcus</taxon>
    </lineage>
</organism>
<name>Q1D6D4_MYXXD</name>
<keyword evidence="3" id="KW-1185">Reference proteome</keyword>
<accession>Q1D6D4</accession>
<dbReference type="EnsemblBacteria" id="ABF86834">
    <property type="protein sequence ID" value="ABF86834"/>
    <property type="gene ID" value="MXAN_3601"/>
</dbReference>
<sequence>MLGANTRSGGPAGEDEGALRKVGEVVSEADYEIAEPRASSMLEALRAVGYSVQTALADLIDNSITAGARNVWLTFHWGGEDSHITLRDDGRGMSEAELADAMRPGNRSPLDERAPNDLGRFGLGLKTASFSQARRLTVATLKAGGRWAIRRWDLDYVRDSREWRLLKTEAPGSASRLSTLDGQRQGTLVLWEQMDRIVGKVRKDDAQAQSRFLALARTVGRHLGMVFHRYLEVEDGRPPLRIYLNGRDADSLVRPWDPFLSSHVATYQFPEEALKLRKEQVQVTGYVLPHKDRMREDEYEAAAGPGGWNTQQGFYVYRERRLLVAGGWLSLGYATEEHYRLARLKVDISNSTDAEWEIDVKKSRARPPTELEERLRELADAVRKLAREVFVHRGARVRTSGVREIDDAWESVTTRGRLGYRVRREHPLVKFVIERQGSDQKPLKALLRLLEETVPVQRIWLDASEKPEAHAEAFESEPPARVAEVLGELFKALRADGETEESARERILSMRPFAQYAKAINELGSKKR</sequence>
<dbReference type="Proteomes" id="UP000002402">
    <property type="component" value="Chromosome"/>
</dbReference>
<dbReference type="eggNOG" id="COG0323">
    <property type="taxonomic scope" value="Bacteria"/>
</dbReference>